<dbReference type="InterPro" id="IPR005863">
    <property type="entry name" value="UDP-N-AcMur_synth"/>
</dbReference>
<dbReference type="EC" id="6.3.2.10" evidence="10 11"/>
<evidence type="ECO:0000256" key="6">
    <source>
        <dbReference type="ARBA" id="ARBA00022960"/>
    </source>
</evidence>
<dbReference type="Gene3D" id="3.40.1390.10">
    <property type="entry name" value="MurE/MurF, N-terminal domain"/>
    <property type="match status" value="1"/>
</dbReference>
<accession>A0A6J4LNW2</accession>
<dbReference type="GO" id="GO:0005737">
    <property type="term" value="C:cytoplasm"/>
    <property type="evidence" value="ECO:0007669"/>
    <property type="project" value="UniProtKB-SubCell"/>
</dbReference>
<gene>
    <name evidence="10" type="primary">murF</name>
    <name evidence="15" type="ORF">AVDCRST_MAG34-873</name>
</gene>
<dbReference type="GO" id="GO:0005524">
    <property type="term" value="F:ATP binding"/>
    <property type="evidence" value="ECO:0007669"/>
    <property type="project" value="UniProtKB-UniRule"/>
</dbReference>
<evidence type="ECO:0000256" key="10">
    <source>
        <dbReference type="HAMAP-Rule" id="MF_02019"/>
    </source>
</evidence>
<dbReference type="SUPFAM" id="SSF63418">
    <property type="entry name" value="MurE/MurF N-terminal domain"/>
    <property type="match status" value="1"/>
</dbReference>
<dbReference type="GO" id="GO:0051301">
    <property type="term" value="P:cell division"/>
    <property type="evidence" value="ECO:0007669"/>
    <property type="project" value="UniProtKB-KW"/>
</dbReference>
<keyword evidence="3 10" id="KW-0132">Cell division</keyword>
<organism evidence="15">
    <name type="scientific">uncultured Nocardioidaceae bacterium</name>
    <dbReference type="NCBI Taxonomy" id="253824"/>
    <lineage>
        <taxon>Bacteria</taxon>
        <taxon>Bacillati</taxon>
        <taxon>Actinomycetota</taxon>
        <taxon>Actinomycetes</taxon>
        <taxon>Propionibacteriales</taxon>
        <taxon>Nocardioidaceae</taxon>
        <taxon>environmental samples</taxon>
    </lineage>
</organism>
<evidence type="ECO:0000256" key="7">
    <source>
        <dbReference type="ARBA" id="ARBA00022984"/>
    </source>
</evidence>
<dbReference type="PANTHER" id="PTHR43024">
    <property type="entry name" value="UDP-N-ACETYLMURAMOYL-TRIPEPTIDE--D-ALANYL-D-ALANINE LIGASE"/>
    <property type="match status" value="1"/>
</dbReference>
<evidence type="ECO:0000256" key="5">
    <source>
        <dbReference type="ARBA" id="ARBA00022840"/>
    </source>
</evidence>
<comment type="catalytic activity">
    <reaction evidence="10 11">
        <text>D-alanyl-D-alanine + UDP-N-acetyl-alpha-D-muramoyl-L-alanyl-gamma-D-glutamyl-meso-2,6-diaminopimelate + ATP = UDP-N-acetyl-alpha-D-muramoyl-L-alanyl-gamma-D-glutamyl-meso-2,6-diaminopimeloyl-D-alanyl-D-alanine + ADP + phosphate + H(+)</text>
        <dbReference type="Rhea" id="RHEA:28374"/>
        <dbReference type="ChEBI" id="CHEBI:15378"/>
        <dbReference type="ChEBI" id="CHEBI:30616"/>
        <dbReference type="ChEBI" id="CHEBI:43474"/>
        <dbReference type="ChEBI" id="CHEBI:57822"/>
        <dbReference type="ChEBI" id="CHEBI:61386"/>
        <dbReference type="ChEBI" id="CHEBI:83905"/>
        <dbReference type="ChEBI" id="CHEBI:456216"/>
        <dbReference type="EC" id="6.3.2.10"/>
    </reaction>
</comment>
<dbReference type="EMBL" id="CADCUI010000014">
    <property type="protein sequence ID" value="CAA9337008.1"/>
    <property type="molecule type" value="Genomic_DNA"/>
</dbReference>
<evidence type="ECO:0000259" key="12">
    <source>
        <dbReference type="Pfam" id="PF01225"/>
    </source>
</evidence>
<keyword evidence="2 10" id="KW-0436">Ligase</keyword>
<comment type="subcellular location">
    <subcellularLocation>
        <location evidence="10 11">Cytoplasm</location>
    </subcellularLocation>
</comment>
<feature type="domain" description="Mur ligase C-terminal" evidence="13">
    <location>
        <begin position="318"/>
        <end position="457"/>
    </location>
</feature>
<evidence type="ECO:0000256" key="4">
    <source>
        <dbReference type="ARBA" id="ARBA00022741"/>
    </source>
</evidence>
<keyword evidence="7 10" id="KW-0573">Peptidoglycan synthesis</keyword>
<proteinExistence type="inferred from homology"/>
<comment type="function">
    <text evidence="10 11">Involved in cell wall formation. Catalyzes the final step in the synthesis of UDP-N-acetylmuramoyl-pentapeptide, the precursor of murein.</text>
</comment>
<feature type="domain" description="Mur ligase N-terminal catalytic" evidence="12">
    <location>
        <begin position="32"/>
        <end position="81"/>
    </location>
</feature>
<dbReference type="InterPro" id="IPR051046">
    <property type="entry name" value="MurCDEF_CellWall_CoF430Synth"/>
</dbReference>
<evidence type="ECO:0000256" key="9">
    <source>
        <dbReference type="ARBA" id="ARBA00023316"/>
    </source>
</evidence>
<dbReference type="Gene3D" id="3.40.1190.10">
    <property type="entry name" value="Mur-like, catalytic domain"/>
    <property type="match status" value="1"/>
</dbReference>
<keyword evidence="6 10" id="KW-0133">Cell shape</keyword>
<dbReference type="InterPro" id="IPR013221">
    <property type="entry name" value="Mur_ligase_cen"/>
</dbReference>
<dbReference type="InterPro" id="IPR004101">
    <property type="entry name" value="Mur_ligase_C"/>
</dbReference>
<reference evidence="15" key="1">
    <citation type="submission" date="2020-02" db="EMBL/GenBank/DDBJ databases">
        <authorList>
            <person name="Meier V. D."/>
        </authorList>
    </citation>
    <scope>NUCLEOTIDE SEQUENCE</scope>
    <source>
        <strain evidence="15">AVDCRST_MAG34</strain>
    </source>
</reference>
<dbReference type="InterPro" id="IPR035911">
    <property type="entry name" value="MurE/MurF_N"/>
</dbReference>
<sequence length="480" mass="48822">MIPLTLAEIAAAVDGAVHDGPAELTVTGPAFLDSRVVEPGGLFVAFIGERADGHDHAAAAVASGAAAVLAGRPVGVPAVVVPDPGEALARLARHLLDRLPDVRVVAVTGSQGKTSTKDLLAAVLADSAATVATRGSFNNELGLPLTVLRADETTRFLLLEMGARGAGHLRALCQVAPPDVSLVLNVGKAHLGEFGSQAAIAEAKGEIVEALGAEGVAVLNADDPLVSAMARRTSGRVVSFGTGEAADVRLAEVELDDRGRPRCLLVADGRSVPLAMRLVGEHQAVNAAAAAATALAVGIPLADACRSLAQVESLSRWRMEVRTRPDGVTVVNDAYNANPDSTAAALRALAAMARRANAAGGRTIAVVGEMRELGESSDAEHAEVGRLAVHLGIQHVVAVGEAARAVHLGARAERGRPGADPDHQGEEPVFVADSDAAIAWLAAHVRPGDAVLVKASRGASLDVVADALLSSSTDESGATS</sequence>
<comment type="pathway">
    <text evidence="10 11">Cell wall biogenesis; peptidoglycan biosynthesis.</text>
</comment>
<comment type="similarity">
    <text evidence="10">Belongs to the MurCDEF family. MurF subfamily.</text>
</comment>
<keyword evidence="1 10" id="KW-0963">Cytoplasm</keyword>
<dbReference type="Pfam" id="PF08245">
    <property type="entry name" value="Mur_ligase_M"/>
    <property type="match status" value="1"/>
</dbReference>
<keyword evidence="9 10" id="KW-0961">Cell wall biogenesis/degradation</keyword>
<dbReference type="UniPathway" id="UPA00219"/>
<protein>
    <recommendedName>
        <fullName evidence="10 11">UDP-N-acetylmuramoyl-tripeptide--D-alanyl-D-alanine ligase</fullName>
        <ecNumber evidence="10 11">6.3.2.10</ecNumber>
    </recommendedName>
    <alternativeName>
        <fullName evidence="10">D-alanyl-D-alanine-adding enzyme</fullName>
    </alternativeName>
</protein>
<evidence type="ECO:0000259" key="14">
    <source>
        <dbReference type="Pfam" id="PF08245"/>
    </source>
</evidence>
<dbReference type="GO" id="GO:0008360">
    <property type="term" value="P:regulation of cell shape"/>
    <property type="evidence" value="ECO:0007669"/>
    <property type="project" value="UniProtKB-KW"/>
</dbReference>
<evidence type="ECO:0000256" key="3">
    <source>
        <dbReference type="ARBA" id="ARBA00022618"/>
    </source>
</evidence>
<dbReference type="GO" id="GO:0071555">
    <property type="term" value="P:cell wall organization"/>
    <property type="evidence" value="ECO:0007669"/>
    <property type="project" value="UniProtKB-KW"/>
</dbReference>
<evidence type="ECO:0000259" key="13">
    <source>
        <dbReference type="Pfam" id="PF02875"/>
    </source>
</evidence>
<keyword evidence="4 10" id="KW-0547">Nucleotide-binding</keyword>
<keyword evidence="5 10" id="KW-0067">ATP-binding</keyword>
<dbReference type="GO" id="GO:0009252">
    <property type="term" value="P:peptidoglycan biosynthetic process"/>
    <property type="evidence" value="ECO:0007669"/>
    <property type="project" value="UniProtKB-UniRule"/>
</dbReference>
<dbReference type="AlphaFoldDB" id="A0A6J4LNW2"/>
<evidence type="ECO:0000313" key="15">
    <source>
        <dbReference type="EMBL" id="CAA9337008.1"/>
    </source>
</evidence>
<dbReference type="InterPro" id="IPR036565">
    <property type="entry name" value="Mur-like_cat_sf"/>
</dbReference>
<dbReference type="Pfam" id="PF01225">
    <property type="entry name" value="Mur_ligase"/>
    <property type="match status" value="1"/>
</dbReference>
<evidence type="ECO:0000256" key="1">
    <source>
        <dbReference type="ARBA" id="ARBA00022490"/>
    </source>
</evidence>
<dbReference type="SUPFAM" id="SSF53623">
    <property type="entry name" value="MurD-like peptide ligases, catalytic domain"/>
    <property type="match status" value="1"/>
</dbReference>
<dbReference type="Gene3D" id="3.90.190.20">
    <property type="entry name" value="Mur ligase, C-terminal domain"/>
    <property type="match status" value="1"/>
</dbReference>
<keyword evidence="8 10" id="KW-0131">Cell cycle</keyword>
<dbReference type="GO" id="GO:0047480">
    <property type="term" value="F:UDP-N-acetylmuramoyl-tripeptide-D-alanyl-D-alanine ligase activity"/>
    <property type="evidence" value="ECO:0007669"/>
    <property type="project" value="UniProtKB-UniRule"/>
</dbReference>
<evidence type="ECO:0000256" key="8">
    <source>
        <dbReference type="ARBA" id="ARBA00023306"/>
    </source>
</evidence>
<dbReference type="Pfam" id="PF02875">
    <property type="entry name" value="Mur_ligase_C"/>
    <property type="match status" value="1"/>
</dbReference>
<dbReference type="InterPro" id="IPR036615">
    <property type="entry name" value="Mur_ligase_C_dom_sf"/>
</dbReference>
<dbReference type="PANTHER" id="PTHR43024:SF1">
    <property type="entry name" value="UDP-N-ACETYLMURAMOYL-TRIPEPTIDE--D-ALANYL-D-ALANINE LIGASE"/>
    <property type="match status" value="1"/>
</dbReference>
<evidence type="ECO:0000256" key="2">
    <source>
        <dbReference type="ARBA" id="ARBA00022598"/>
    </source>
</evidence>
<evidence type="ECO:0000256" key="11">
    <source>
        <dbReference type="RuleBase" id="RU004136"/>
    </source>
</evidence>
<name>A0A6J4LNW2_9ACTN</name>
<dbReference type="HAMAP" id="MF_02019">
    <property type="entry name" value="MurF"/>
    <property type="match status" value="1"/>
</dbReference>
<dbReference type="SUPFAM" id="SSF53244">
    <property type="entry name" value="MurD-like peptide ligases, peptide-binding domain"/>
    <property type="match status" value="1"/>
</dbReference>
<dbReference type="NCBIfam" id="TIGR01143">
    <property type="entry name" value="murF"/>
    <property type="match status" value="1"/>
</dbReference>
<dbReference type="InterPro" id="IPR000713">
    <property type="entry name" value="Mur_ligase_N"/>
</dbReference>
<feature type="binding site" evidence="10">
    <location>
        <begin position="109"/>
        <end position="115"/>
    </location>
    <ligand>
        <name>ATP</name>
        <dbReference type="ChEBI" id="CHEBI:30616"/>
    </ligand>
</feature>
<feature type="domain" description="Mur ligase central" evidence="14">
    <location>
        <begin position="107"/>
        <end position="294"/>
    </location>
</feature>